<evidence type="ECO:0000259" key="1">
    <source>
        <dbReference type="Pfam" id="PF05161"/>
    </source>
</evidence>
<dbReference type="PANTHER" id="PTHR12227:SF0">
    <property type="entry name" value="GLYCERATE KINASE"/>
    <property type="match status" value="1"/>
</dbReference>
<dbReference type="AlphaFoldDB" id="A0A1G2QG11"/>
<proteinExistence type="predicted"/>
<dbReference type="SUPFAM" id="SSF82544">
    <property type="entry name" value="GckA/TtuD-like"/>
    <property type="match status" value="1"/>
</dbReference>
<dbReference type="Gene3D" id="3.40.1480.10">
    <property type="entry name" value="MOFRL domain"/>
    <property type="match status" value="1"/>
</dbReference>
<dbReference type="InterPro" id="IPR038614">
    <property type="entry name" value="GK_N_sf"/>
</dbReference>
<dbReference type="Pfam" id="PF13660">
    <property type="entry name" value="DUF4147"/>
    <property type="match status" value="1"/>
</dbReference>
<reference evidence="3 4" key="1">
    <citation type="journal article" date="2016" name="Nat. Commun.">
        <title>Thousands of microbial genomes shed light on interconnected biogeochemical processes in an aquifer system.</title>
        <authorList>
            <person name="Anantharaman K."/>
            <person name="Brown C.T."/>
            <person name="Hug L.A."/>
            <person name="Sharon I."/>
            <person name="Castelle C.J."/>
            <person name="Probst A.J."/>
            <person name="Thomas B.C."/>
            <person name="Singh A."/>
            <person name="Wilkins M.J."/>
            <person name="Karaoz U."/>
            <person name="Brodie E.L."/>
            <person name="Williams K.H."/>
            <person name="Hubbard S.S."/>
            <person name="Banfield J.F."/>
        </authorList>
    </citation>
    <scope>NUCLEOTIDE SEQUENCE [LARGE SCALE GENOMIC DNA]</scope>
</reference>
<evidence type="ECO:0000259" key="2">
    <source>
        <dbReference type="Pfam" id="PF13660"/>
    </source>
</evidence>
<evidence type="ECO:0000313" key="3">
    <source>
        <dbReference type="EMBL" id="OHA59554.1"/>
    </source>
</evidence>
<accession>A0A1G2QG11</accession>
<dbReference type="InterPro" id="IPR025286">
    <property type="entry name" value="MOFRL_assoc_dom"/>
</dbReference>
<dbReference type="InterPro" id="IPR007835">
    <property type="entry name" value="MOFRL"/>
</dbReference>
<dbReference type="InterPro" id="IPR037035">
    <property type="entry name" value="GK-like_C_sf"/>
</dbReference>
<dbReference type="EMBL" id="MHTK01000006">
    <property type="protein sequence ID" value="OHA59554.1"/>
    <property type="molecule type" value="Genomic_DNA"/>
</dbReference>
<comment type="caution">
    <text evidence="3">The sequence shown here is derived from an EMBL/GenBank/DDBJ whole genome shotgun (WGS) entry which is preliminary data.</text>
</comment>
<sequence>MSTSIINRHNLATTPLREQALSIIEAGLEAIDTTRAINRSISLDSDNNLIVAGQTFSLANKKRIQVIGFGKASCLAAMALEKILGSSLHSGVVIDVKKTSCELIYAFEGSHPKPTIANVNASAKIVELAQSVGPDDLVIVIVSGGGSALLCWPLSEYEQNIILYEKFLQAGGTIQELNLVRKHLSGLKGGGLAAMLHPATVIGLVFSDVPGGHISDIASGPTFYDESTVDEAKAILHKYNITDEFTLIETPKDQTLFQGVHNFSLVTNELALKAMTDRAKALGFTATIISPKMYDFAAPTLETFWQTTPPGGASVGGGEIRLVVSKSGGSGGRNLYLANEALSRIKDEDELFVSFASDGIDNCPAAGALVDHKTLAAAQALNLDVADYLSRFDSQALFEQTGDLIMTGPTGSNVADLMMYLRTQ</sequence>
<dbReference type="PANTHER" id="PTHR12227">
    <property type="entry name" value="GLYCERATE KINASE"/>
    <property type="match status" value="1"/>
</dbReference>
<feature type="domain" description="MOFRL" evidence="1">
    <location>
        <begin position="315"/>
        <end position="416"/>
    </location>
</feature>
<evidence type="ECO:0008006" key="5">
    <source>
        <dbReference type="Google" id="ProtNLM"/>
    </source>
</evidence>
<evidence type="ECO:0000313" key="4">
    <source>
        <dbReference type="Proteomes" id="UP000177838"/>
    </source>
</evidence>
<dbReference type="GO" id="GO:0005737">
    <property type="term" value="C:cytoplasm"/>
    <property type="evidence" value="ECO:0007669"/>
    <property type="project" value="TreeGrafter"/>
</dbReference>
<dbReference type="Pfam" id="PF05161">
    <property type="entry name" value="MOFRL"/>
    <property type="match status" value="1"/>
</dbReference>
<dbReference type="Gene3D" id="3.40.50.10180">
    <property type="entry name" value="Glycerate kinase, MOFRL-like N-terminal domain"/>
    <property type="match status" value="1"/>
</dbReference>
<protein>
    <recommendedName>
        <fullName evidence="5">Glycerate kinase</fullName>
    </recommendedName>
</protein>
<dbReference type="STRING" id="1802439.A2589_01685"/>
<dbReference type="Proteomes" id="UP000177838">
    <property type="component" value="Unassembled WGS sequence"/>
</dbReference>
<dbReference type="GO" id="GO:0008887">
    <property type="term" value="F:glycerate kinase activity"/>
    <property type="evidence" value="ECO:0007669"/>
    <property type="project" value="InterPro"/>
</dbReference>
<feature type="domain" description="MOFRL-associated" evidence="2">
    <location>
        <begin position="20"/>
        <end position="244"/>
    </location>
</feature>
<organism evidence="3 4">
    <name type="scientific">Candidatus Vogelbacteria bacterium RIFOXYD1_FULL_46_19</name>
    <dbReference type="NCBI Taxonomy" id="1802439"/>
    <lineage>
        <taxon>Bacteria</taxon>
        <taxon>Candidatus Vogeliibacteriota</taxon>
    </lineage>
</organism>
<dbReference type="InterPro" id="IPR039760">
    <property type="entry name" value="MOFRL_protein"/>
</dbReference>
<gene>
    <name evidence="3" type="ORF">A2589_01685</name>
</gene>
<name>A0A1G2QG11_9BACT</name>